<gene>
    <name evidence="2" type="ORF">GRI40_13050</name>
</gene>
<evidence type="ECO:0000313" key="3">
    <source>
        <dbReference type="Proteomes" id="UP000439522"/>
    </source>
</evidence>
<dbReference type="AlphaFoldDB" id="A0A6I4TJB9"/>
<dbReference type="InterPro" id="IPR021682">
    <property type="entry name" value="DUF2933"/>
</dbReference>
<comment type="caution">
    <text evidence="2">The sequence shown here is derived from an EMBL/GenBank/DDBJ whole genome shotgun (WGS) entry which is preliminary data.</text>
</comment>
<proteinExistence type="predicted"/>
<sequence length="61" mass="7043">MVFLAILGLFLILEHPDHLLNWLPFLIILLCPLMHMFMHRRHGGHGSSAAGSEQARRSRHF</sequence>
<dbReference type="EMBL" id="WTZA01000002">
    <property type="protein sequence ID" value="MXO76140.1"/>
    <property type="molecule type" value="Genomic_DNA"/>
</dbReference>
<reference evidence="2 3" key="1">
    <citation type="submission" date="2019-12" db="EMBL/GenBank/DDBJ databases">
        <title>Genomic-based taxomic classification of the family Erythrobacteraceae.</title>
        <authorList>
            <person name="Xu L."/>
        </authorList>
    </citation>
    <scope>NUCLEOTIDE SEQUENCE [LARGE SCALE GENOMIC DNA]</scope>
    <source>
        <strain evidence="2 3">100921-2</strain>
    </source>
</reference>
<evidence type="ECO:0000256" key="1">
    <source>
        <dbReference type="SAM" id="Phobius"/>
    </source>
</evidence>
<protein>
    <submittedName>
        <fullName evidence="2">DUF2933 domain-containing protein</fullName>
    </submittedName>
</protein>
<feature type="transmembrane region" description="Helical" evidence="1">
    <location>
        <begin position="20"/>
        <end position="38"/>
    </location>
</feature>
<evidence type="ECO:0000313" key="2">
    <source>
        <dbReference type="EMBL" id="MXO76140.1"/>
    </source>
</evidence>
<keyword evidence="1" id="KW-0472">Membrane</keyword>
<accession>A0A6I4TJB9</accession>
<dbReference type="Proteomes" id="UP000439522">
    <property type="component" value="Unassembled WGS sequence"/>
</dbReference>
<keyword evidence="1" id="KW-0812">Transmembrane</keyword>
<keyword evidence="3" id="KW-1185">Reference proteome</keyword>
<keyword evidence="1" id="KW-1133">Transmembrane helix</keyword>
<organism evidence="2 3">
    <name type="scientific">Tsuneonella aeria</name>
    <dbReference type="NCBI Taxonomy" id="1837929"/>
    <lineage>
        <taxon>Bacteria</taxon>
        <taxon>Pseudomonadati</taxon>
        <taxon>Pseudomonadota</taxon>
        <taxon>Alphaproteobacteria</taxon>
        <taxon>Sphingomonadales</taxon>
        <taxon>Erythrobacteraceae</taxon>
        <taxon>Tsuneonella</taxon>
    </lineage>
</organism>
<name>A0A6I4TJB9_9SPHN</name>
<dbReference type="Pfam" id="PF11666">
    <property type="entry name" value="DUF2933"/>
    <property type="match status" value="1"/>
</dbReference>